<feature type="region of interest" description="Disordered" evidence="1">
    <location>
        <begin position="141"/>
        <end position="160"/>
    </location>
</feature>
<sequence>METMIPSPQAPQPQAPISDELEARHIITNQMVQTIANIELDGLPEHTAKKVKATTPNEEYVIAPSESYPTTNMNLPDMKFLHNNPYLVIASKLDLYNDQCTTMQQNEPIQNIQNIKEQVKEVTIDRTHTIMEERRAVLEANQSTLTLGPQNQVPQKRKMA</sequence>
<comment type="caution">
    <text evidence="2">The sequence shown here is derived from an EMBL/GenBank/DDBJ whole genome shotgun (WGS) entry which is preliminary data.</text>
</comment>
<protein>
    <submittedName>
        <fullName evidence="2">28704_t:CDS:1</fullName>
    </submittedName>
</protein>
<organism evidence="2 3">
    <name type="scientific">Gigaspora margarita</name>
    <dbReference type="NCBI Taxonomy" id="4874"/>
    <lineage>
        <taxon>Eukaryota</taxon>
        <taxon>Fungi</taxon>
        <taxon>Fungi incertae sedis</taxon>
        <taxon>Mucoromycota</taxon>
        <taxon>Glomeromycotina</taxon>
        <taxon>Glomeromycetes</taxon>
        <taxon>Diversisporales</taxon>
        <taxon>Gigasporaceae</taxon>
        <taxon>Gigaspora</taxon>
    </lineage>
</organism>
<name>A0ABN7UW74_GIGMA</name>
<gene>
    <name evidence="2" type="ORF">GMARGA_LOCUS11423</name>
</gene>
<accession>A0ABN7UW74</accession>
<evidence type="ECO:0000313" key="3">
    <source>
        <dbReference type="Proteomes" id="UP000789901"/>
    </source>
</evidence>
<feature type="compositionally biased region" description="Polar residues" evidence="1">
    <location>
        <begin position="141"/>
        <end position="154"/>
    </location>
</feature>
<evidence type="ECO:0000313" key="2">
    <source>
        <dbReference type="EMBL" id="CAG8689558.1"/>
    </source>
</evidence>
<keyword evidence="3" id="KW-1185">Reference proteome</keyword>
<reference evidence="2 3" key="1">
    <citation type="submission" date="2021-06" db="EMBL/GenBank/DDBJ databases">
        <authorList>
            <person name="Kallberg Y."/>
            <person name="Tangrot J."/>
            <person name="Rosling A."/>
        </authorList>
    </citation>
    <scope>NUCLEOTIDE SEQUENCE [LARGE SCALE GENOMIC DNA]</scope>
    <source>
        <strain evidence="2 3">120-4 pot B 10/14</strain>
    </source>
</reference>
<dbReference type="EMBL" id="CAJVQB010006683">
    <property type="protein sequence ID" value="CAG8689558.1"/>
    <property type="molecule type" value="Genomic_DNA"/>
</dbReference>
<proteinExistence type="predicted"/>
<evidence type="ECO:0000256" key="1">
    <source>
        <dbReference type="SAM" id="MobiDB-lite"/>
    </source>
</evidence>
<dbReference type="Proteomes" id="UP000789901">
    <property type="component" value="Unassembled WGS sequence"/>
</dbReference>